<dbReference type="NCBIfam" id="NF004846">
    <property type="entry name" value="PRK06197.1"/>
    <property type="match status" value="1"/>
</dbReference>
<keyword evidence="3" id="KW-1185">Reference proteome</keyword>
<dbReference type="Gene3D" id="3.40.50.720">
    <property type="entry name" value="NAD(P)-binding Rossmann-like Domain"/>
    <property type="match status" value="1"/>
</dbReference>
<dbReference type="PANTHER" id="PTHR43157">
    <property type="entry name" value="PHOSPHATIDYLINOSITOL-GLYCAN BIOSYNTHESIS CLASS F PROTEIN-RELATED"/>
    <property type="match status" value="1"/>
</dbReference>
<dbReference type="InterPro" id="IPR036291">
    <property type="entry name" value="NAD(P)-bd_dom_sf"/>
</dbReference>
<dbReference type="GO" id="GO:0016491">
    <property type="term" value="F:oxidoreductase activity"/>
    <property type="evidence" value="ECO:0007669"/>
    <property type="project" value="UniProtKB-KW"/>
</dbReference>
<evidence type="ECO:0000313" key="3">
    <source>
        <dbReference type="Proteomes" id="UP000630097"/>
    </source>
</evidence>
<dbReference type="PANTHER" id="PTHR43157:SF31">
    <property type="entry name" value="PHOSPHATIDYLINOSITOL-GLYCAN BIOSYNTHESIS CLASS F PROTEIN"/>
    <property type="match status" value="1"/>
</dbReference>
<comment type="caution">
    <text evidence="2">The sequence shown here is derived from an EMBL/GenBank/DDBJ whole genome shotgun (WGS) entry which is preliminary data.</text>
</comment>
<organism evidence="2 3">
    <name type="scientific">Planotetraspora kaengkrachanensis</name>
    <dbReference type="NCBI Taxonomy" id="575193"/>
    <lineage>
        <taxon>Bacteria</taxon>
        <taxon>Bacillati</taxon>
        <taxon>Actinomycetota</taxon>
        <taxon>Actinomycetes</taxon>
        <taxon>Streptosporangiales</taxon>
        <taxon>Streptosporangiaceae</taxon>
        <taxon>Planotetraspora</taxon>
    </lineage>
</organism>
<evidence type="ECO:0000313" key="2">
    <source>
        <dbReference type="EMBL" id="GIG79354.1"/>
    </source>
</evidence>
<dbReference type="InterPro" id="IPR002347">
    <property type="entry name" value="SDR_fam"/>
</dbReference>
<reference evidence="2 3" key="1">
    <citation type="submission" date="2021-01" db="EMBL/GenBank/DDBJ databases">
        <title>Whole genome shotgun sequence of Planotetraspora kaengkrachanensis NBRC 104272.</title>
        <authorList>
            <person name="Komaki H."/>
            <person name="Tamura T."/>
        </authorList>
    </citation>
    <scope>NUCLEOTIDE SEQUENCE [LARGE SCALE GENOMIC DNA]</scope>
    <source>
        <strain evidence="2 3">NBRC 104272</strain>
    </source>
</reference>
<dbReference type="Proteomes" id="UP000630097">
    <property type="component" value="Unassembled WGS sequence"/>
</dbReference>
<name>A0A8J3PSE5_9ACTN</name>
<dbReference type="Pfam" id="PF00106">
    <property type="entry name" value="adh_short"/>
    <property type="match status" value="1"/>
</dbReference>
<evidence type="ECO:0000256" key="1">
    <source>
        <dbReference type="ARBA" id="ARBA00023002"/>
    </source>
</evidence>
<dbReference type="SUPFAM" id="SSF51735">
    <property type="entry name" value="NAD(P)-binding Rossmann-fold domains"/>
    <property type="match status" value="1"/>
</dbReference>
<protein>
    <submittedName>
        <fullName evidence="2">Short-chain dehydrogenase</fullName>
    </submittedName>
</protein>
<accession>A0A8J3PSE5</accession>
<dbReference type="EMBL" id="BONV01000008">
    <property type="protein sequence ID" value="GIG79354.1"/>
    <property type="molecule type" value="Genomic_DNA"/>
</dbReference>
<gene>
    <name evidence="2" type="ORF">Pka01_24810</name>
</gene>
<dbReference type="AlphaFoldDB" id="A0A8J3PSE5"/>
<dbReference type="RefSeq" id="WP_203882819.1">
    <property type="nucleotide sequence ID" value="NZ_BAABHH010000010.1"/>
</dbReference>
<keyword evidence="1" id="KW-0560">Oxidoreductase</keyword>
<dbReference type="PRINTS" id="PR00081">
    <property type="entry name" value="GDHRDH"/>
</dbReference>
<dbReference type="CDD" id="cd05327">
    <property type="entry name" value="retinol-DH_like_SDR_c_like"/>
    <property type="match status" value="1"/>
</dbReference>
<proteinExistence type="predicted"/>
<sequence length="321" mass="34979">MTLSTRRRWTSAEIPGQRGRTAVITGANTGIGFETAKLLAEHGATVILACRNADKAAKAATAITASVPDSTVHTLQLDLASLASVRSAAERLRAEHPRLDLLINNAGGVRPRYTVTEDGFESTFATNHLGPFAFTGLILDRLLAVPGSRVVTVSSIGHRRGAIHFEDLHFTRRYRYTHAYFQAKLANLMFTYELHRRLAASGAPTVAVAAHPGNARTEFGREMPLPVRVLMRPRFRMITWWLMQSPQVAALAAVRAAVDPDVRGGEYYGPPGRAQFTGHPARVESSAASHVAAAQLRLWQESERLTGVAYPLSERARVAPS</sequence>